<evidence type="ECO:0000259" key="2">
    <source>
        <dbReference type="Pfam" id="PF10979"/>
    </source>
</evidence>
<gene>
    <name evidence="4" type="ORF">BMSC_0079</name>
</gene>
<dbReference type="InterPro" id="IPR016868">
    <property type="entry name" value="Phage_B3_Orf5"/>
</dbReference>
<sequence>MNPKHLEKIKKCFDLSKSSNPNEAANALAMARKLMRKYGLSDEDIEFIEMGETTSKSRIQRKPVVYVGVLVSEIAKAFQVIPMLETNFEGSFPQFIGRKDAAMMAAYAFDVLYRQLMNARKQYLSTLNPRMRKQNKTVRADRYCEGWVISVTENLKAEKLPVEEETRIESYMKHQSQAGKEPEQAKSMRRKGGSRDDYHSGVLDGSNVQVNTPVHGTEQAKLSHSVAP</sequence>
<dbReference type="InterPro" id="IPR024498">
    <property type="entry name" value="DUF2786"/>
</dbReference>
<organism evidence="4">
    <name type="scientific">Vibrio sp. 0908</name>
    <dbReference type="NCBI Taxonomy" id="452802"/>
    <lineage>
        <taxon>Bacteria</taxon>
        <taxon>Pseudomonadati</taxon>
        <taxon>Pseudomonadota</taxon>
        <taxon>Gammaproteobacteria</taxon>
        <taxon>Vibrionales</taxon>
        <taxon>Vibrionaceae</taxon>
        <taxon>Vibrio</taxon>
    </lineage>
</organism>
<feature type="domain" description="DUF2786" evidence="2">
    <location>
        <begin position="6"/>
        <end position="41"/>
    </location>
</feature>
<feature type="region of interest" description="Disordered" evidence="1">
    <location>
        <begin position="171"/>
        <end position="228"/>
    </location>
</feature>
<protein>
    <submittedName>
        <fullName evidence="4">Uncharacterized protein</fullName>
    </submittedName>
</protein>
<dbReference type="InterPro" id="IPR055592">
    <property type="entry name" value="DUF7168"/>
</dbReference>
<evidence type="ECO:0000313" key="4">
    <source>
        <dbReference type="EMBL" id="ABX77041.1"/>
    </source>
</evidence>
<dbReference type="RefSeq" id="WP_012219853.1">
    <property type="nucleotide sequence ID" value="NC_010113.1"/>
</dbReference>
<evidence type="ECO:0000259" key="3">
    <source>
        <dbReference type="Pfam" id="PF23771"/>
    </source>
</evidence>
<accession>A9M509</accession>
<feature type="domain" description="DUF7168" evidence="3">
    <location>
        <begin position="48"/>
        <end position="180"/>
    </location>
</feature>
<dbReference type="PIRSF" id="PIRSF028111">
    <property type="entry name" value="UCP028111"/>
    <property type="match status" value="1"/>
</dbReference>
<evidence type="ECO:0000256" key="1">
    <source>
        <dbReference type="SAM" id="MobiDB-lite"/>
    </source>
</evidence>
<dbReference type="Pfam" id="PF23771">
    <property type="entry name" value="DUF7168"/>
    <property type="match status" value="1"/>
</dbReference>
<proteinExistence type="predicted"/>
<dbReference type="EMBL" id="CP000756">
    <property type="protein sequence ID" value="ABX77041.1"/>
    <property type="molecule type" value="Genomic_DNA"/>
</dbReference>
<dbReference type="AlphaFoldDB" id="A9M509"/>
<reference evidence="4" key="1">
    <citation type="journal article" date="2007" name="Appl. Environ. Microbiol.">
        <title>Sequence characterization and comparative analysis of three plasmids isolated from environmental Vibrio spp.</title>
        <authorList>
            <person name="Hazen T.H."/>
            <person name="Wu D."/>
            <person name="Eisen J.A."/>
            <person name="Sobecky P.A."/>
        </authorList>
    </citation>
    <scope>NUCLEOTIDE SEQUENCE [LARGE SCALE GENOMIC DNA]</scope>
    <source>
        <strain evidence="4">0908</strain>
        <plasmid evidence="4">p0908</plasmid>
    </source>
</reference>
<name>A9M509_9VIBR</name>
<keyword evidence="4" id="KW-0614">Plasmid</keyword>
<dbReference type="Pfam" id="PF10979">
    <property type="entry name" value="DUF2786"/>
    <property type="match status" value="1"/>
</dbReference>
<geneLocation type="plasmid" evidence="4">
    <name>p0908</name>
</geneLocation>